<evidence type="ECO:0000259" key="7">
    <source>
        <dbReference type="PROSITE" id="PS50922"/>
    </source>
</evidence>
<dbReference type="PANTHER" id="PTHR12560">
    <property type="entry name" value="LONGEVITY ASSURANCE FACTOR 1 LAG1"/>
    <property type="match status" value="1"/>
</dbReference>
<feature type="transmembrane region" description="Helical" evidence="6">
    <location>
        <begin position="100"/>
        <end position="117"/>
    </location>
</feature>
<dbReference type="PIRSF" id="PIRSF005225">
    <property type="entry name" value="LAG1_LAC1"/>
    <property type="match status" value="1"/>
</dbReference>
<evidence type="ECO:0000256" key="5">
    <source>
        <dbReference type="PROSITE-ProRule" id="PRU00205"/>
    </source>
</evidence>
<dbReference type="PANTHER" id="PTHR12560:SF0">
    <property type="entry name" value="LD18904P"/>
    <property type="match status" value="1"/>
</dbReference>
<keyword evidence="2 5" id="KW-0812">Transmembrane</keyword>
<evidence type="ECO:0000256" key="6">
    <source>
        <dbReference type="SAM" id="Phobius"/>
    </source>
</evidence>
<dbReference type="GO" id="GO:0050291">
    <property type="term" value="F:sphingosine N-acyltransferase activity"/>
    <property type="evidence" value="ECO:0007669"/>
    <property type="project" value="InterPro"/>
</dbReference>
<dbReference type="VEuPathDB" id="GiardiaDB:GMRT_15599"/>
<dbReference type="GO" id="GO:0005783">
    <property type="term" value="C:endoplasmic reticulum"/>
    <property type="evidence" value="ECO:0007669"/>
    <property type="project" value="TreeGrafter"/>
</dbReference>
<dbReference type="SMART" id="SM00724">
    <property type="entry name" value="TLC"/>
    <property type="match status" value="1"/>
</dbReference>
<keyword evidence="4 5" id="KW-0472">Membrane</keyword>
<feature type="transmembrane region" description="Helical" evidence="6">
    <location>
        <begin position="237"/>
        <end position="259"/>
    </location>
</feature>
<evidence type="ECO:0000256" key="1">
    <source>
        <dbReference type="ARBA" id="ARBA00004141"/>
    </source>
</evidence>
<dbReference type="EMBL" id="VDLU01000002">
    <property type="protein sequence ID" value="TNJ28810.1"/>
    <property type="molecule type" value="Genomic_DNA"/>
</dbReference>
<organism evidence="8 9">
    <name type="scientific">Giardia muris</name>
    <dbReference type="NCBI Taxonomy" id="5742"/>
    <lineage>
        <taxon>Eukaryota</taxon>
        <taxon>Metamonada</taxon>
        <taxon>Diplomonadida</taxon>
        <taxon>Hexamitidae</taxon>
        <taxon>Giardiinae</taxon>
        <taxon>Giardia</taxon>
    </lineage>
</organism>
<evidence type="ECO:0000313" key="8">
    <source>
        <dbReference type="EMBL" id="TNJ28810.1"/>
    </source>
</evidence>
<feature type="transmembrane region" description="Helical" evidence="6">
    <location>
        <begin position="129"/>
        <end position="146"/>
    </location>
</feature>
<name>A0A4Z1SSQ9_GIAMU</name>
<feature type="domain" description="TLC" evidence="7">
    <location>
        <begin position="44"/>
        <end position="264"/>
    </location>
</feature>
<evidence type="ECO:0000256" key="4">
    <source>
        <dbReference type="ARBA" id="ARBA00023136"/>
    </source>
</evidence>
<evidence type="ECO:0000256" key="2">
    <source>
        <dbReference type="ARBA" id="ARBA00022692"/>
    </source>
</evidence>
<proteinExistence type="predicted"/>
<dbReference type="AlphaFoldDB" id="A0A4Z1SSQ9"/>
<keyword evidence="3 6" id="KW-1133">Transmembrane helix</keyword>
<accession>A0A4Z1SSQ9</accession>
<feature type="transmembrane region" description="Helical" evidence="6">
    <location>
        <begin position="53"/>
        <end position="70"/>
    </location>
</feature>
<keyword evidence="9" id="KW-1185">Reference proteome</keyword>
<comment type="subcellular location">
    <subcellularLocation>
        <location evidence="1">Membrane</location>
        <topology evidence="1">Multi-pass membrane protein</topology>
    </subcellularLocation>
</comment>
<dbReference type="InterPro" id="IPR006634">
    <property type="entry name" value="TLC-dom"/>
</dbReference>
<comment type="caution">
    <text evidence="8">The sequence shown here is derived from an EMBL/GenBank/DDBJ whole genome shotgun (WGS) entry which is preliminary data.</text>
</comment>
<evidence type="ECO:0000313" key="9">
    <source>
        <dbReference type="Proteomes" id="UP000315496"/>
    </source>
</evidence>
<dbReference type="InterPro" id="IPR016439">
    <property type="entry name" value="Lag1/Lac1-like"/>
</dbReference>
<gene>
    <name evidence="8" type="ORF">GMRT_15599</name>
</gene>
<dbReference type="Proteomes" id="UP000315496">
    <property type="component" value="Chromosome 2"/>
</dbReference>
<protein>
    <submittedName>
        <fullName evidence="8">Ceramide synthetase</fullName>
    </submittedName>
</protein>
<feature type="transmembrane region" description="Helical" evidence="6">
    <location>
        <begin position="180"/>
        <end position="206"/>
    </location>
</feature>
<sequence>MLTLPITLEHYRCLLFTVPCWALIRYVITSTITRLSIVYGKPNTTAKKISESSFYFLQYLLFYLLSRILIKRYQIQPYHFENFYANYPERDFFDPDFNKFFMLELTSYIVSCIFMSFESRRDNSDYYVMLLHHVVACSLIITGYGYRHFNFGLIVANLHDVSDIFLESSKVINLTVGEPWSLVTFVLFTTSFFVARIVVFPSYIIIPTILGKCDSCIENRLGLGHDCGESTLHRGGFYAILSGLYLIDWYWMIMIFRMLRGIFKLEVRGDVRDKTEAPAGSF</sequence>
<dbReference type="PROSITE" id="PS50922">
    <property type="entry name" value="TLC"/>
    <property type="match status" value="1"/>
</dbReference>
<dbReference type="GO" id="GO:0046513">
    <property type="term" value="P:ceramide biosynthetic process"/>
    <property type="evidence" value="ECO:0007669"/>
    <property type="project" value="InterPro"/>
</dbReference>
<dbReference type="OrthoDB" id="537032at2759"/>
<evidence type="ECO:0000256" key="3">
    <source>
        <dbReference type="ARBA" id="ARBA00022989"/>
    </source>
</evidence>
<reference evidence="8 9" key="1">
    <citation type="submission" date="2019-05" db="EMBL/GenBank/DDBJ databases">
        <title>The compact genome of Giardia muris reveals important steps in the evolution of intestinal protozoan parasites.</title>
        <authorList>
            <person name="Xu F."/>
            <person name="Jimenez-Gonzalez A."/>
            <person name="Einarsson E."/>
            <person name="Astvaldsson A."/>
            <person name="Peirasmaki D."/>
            <person name="Eckmann L."/>
            <person name="Andersson J.O."/>
            <person name="Svard S.G."/>
            <person name="Jerlstrom-Hultqvist J."/>
        </authorList>
    </citation>
    <scope>NUCLEOTIDE SEQUENCE [LARGE SCALE GENOMIC DNA]</scope>
    <source>
        <strain evidence="8 9">Roberts-Thomson</strain>
    </source>
</reference>
<dbReference type="GO" id="GO:0016020">
    <property type="term" value="C:membrane"/>
    <property type="evidence" value="ECO:0007669"/>
    <property type="project" value="UniProtKB-SubCell"/>
</dbReference>
<dbReference type="Pfam" id="PF03798">
    <property type="entry name" value="TRAM_LAG1_CLN8"/>
    <property type="match status" value="1"/>
</dbReference>